<dbReference type="GeneID" id="94192299"/>
<evidence type="ECO:0000313" key="2">
    <source>
        <dbReference type="Proteomes" id="UP001497744"/>
    </source>
</evidence>
<keyword evidence="2" id="KW-1185">Reference proteome</keyword>
<accession>A0AAV4LLZ0</accession>
<dbReference type="EMBL" id="BPLF01000001">
    <property type="protein sequence ID" value="GIX60816.1"/>
    <property type="molecule type" value="Genomic_DNA"/>
</dbReference>
<sequence length="97" mass="10824">MVKPPMSRGDDMISECTLWRSLLRELNMLGFKVEINSLYFSSLSIRETCNVAPSSTGDSSFTADIASGDLDTQAKHDPLSETGEMKRTRIYMTVARN</sequence>
<dbReference type="AlphaFoldDB" id="A0AAV4LLZ0"/>
<dbReference type="Proteomes" id="UP001497744">
    <property type="component" value="Unassembled WGS sequence"/>
</dbReference>
<name>A0AAV4LLZ0_BABCB</name>
<proteinExistence type="predicted"/>
<organism evidence="1 2">
    <name type="scientific">Babesia caballi</name>
    <dbReference type="NCBI Taxonomy" id="5871"/>
    <lineage>
        <taxon>Eukaryota</taxon>
        <taxon>Sar</taxon>
        <taxon>Alveolata</taxon>
        <taxon>Apicomplexa</taxon>
        <taxon>Aconoidasida</taxon>
        <taxon>Piroplasmida</taxon>
        <taxon>Babesiidae</taxon>
        <taxon>Babesia</taxon>
    </lineage>
</organism>
<protein>
    <submittedName>
        <fullName evidence="1">Uncharacterized protein</fullName>
    </submittedName>
</protein>
<reference evidence="1 2" key="1">
    <citation type="submission" date="2021-06" db="EMBL/GenBank/DDBJ databases">
        <title>Genome sequence of Babesia caballi.</title>
        <authorList>
            <person name="Yamagishi J."/>
            <person name="Kidaka T."/>
            <person name="Ochi A."/>
        </authorList>
    </citation>
    <scope>NUCLEOTIDE SEQUENCE [LARGE SCALE GENOMIC DNA]</scope>
    <source>
        <strain evidence="1">USDA-D6B2</strain>
    </source>
</reference>
<gene>
    <name evidence="1" type="ORF">BcabD6B2_02510</name>
</gene>
<dbReference type="RefSeq" id="XP_067712887.1">
    <property type="nucleotide sequence ID" value="XM_067856786.1"/>
</dbReference>
<evidence type="ECO:0000313" key="1">
    <source>
        <dbReference type="EMBL" id="GIX60816.1"/>
    </source>
</evidence>
<comment type="caution">
    <text evidence="1">The sequence shown here is derived from an EMBL/GenBank/DDBJ whole genome shotgun (WGS) entry which is preliminary data.</text>
</comment>